<evidence type="ECO:0000256" key="2">
    <source>
        <dbReference type="ARBA" id="ARBA00022475"/>
    </source>
</evidence>
<evidence type="ECO:0000259" key="7">
    <source>
        <dbReference type="Pfam" id="PF03176"/>
    </source>
</evidence>
<dbReference type="PANTHER" id="PTHR33406:SF13">
    <property type="entry name" value="MEMBRANE PROTEIN YDFJ"/>
    <property type="match status" value="1"/>
</dbReference>
<keyword evidence="5 6" id="KW-0472">Membrane</keyword>
<feature type="transmembrane region" description="Helical" evidence="6">
    <location>
        <begin position="731"/>
        <end position="749"/>
    </location>
</feature>
<evidence type="ECO:0000256" key="3">
    <source>
        <dbReference type="ARBA" id="ARBA00022692"/>
    </source>
</evidence>
<feature type="transmembrane region" description="Helical" evidence="6">
    <location>
        <begin position="275"/>
        <end position="298"/>
    </location>
</feature>
<dbReference type="Pfam" id="PF03176">
    <property type="entry name" value="MMPL"/>
    <property type="match status" value="1"/>
</dbReference>
<keyword evidence="4 6" id="KW-1133">Transmembrane helix</keyword>
<evidence type="ECO:0000256" key="4">
    <source>
        <dbReference type="ARBA" id="ARBA00022989"/>
    </source>
</evidence>
<feature type="transmembrane region" description="Helical" evidence="6">
    <location>
        <begin position="695"/>
        <end position="715"/>
    </location>
</feature>
<protein>
    <submittedName>
        <fullName evidence="8">MMPL family transporter</fullName>
    </submittedName>
</protein>
<accession>A0ABU9YT07</accession>
<evidence type="ECO:0000256" key="6">
    <source>
        <dbReference type="SAM" id="Phobius"/>
    </source>
</evidence>
<feature type="transmembrane region" description="Helical" evidence="6">
    <location>
        <begin position="669"/>
        <end position="689"/>
    </location>
</feature>
<comment type="caution">
    <text evidence="8">The sequence shown here is derived from an EMBL/GenBank/DDBJ whole genome shotgun (WGS) entry which is preliminary data.</text>
</comment>
<dbReference type="PANTHER" id="PTHR33406">
    <property type="entry name" value="MEMBRANE PROTEIN MJ1562-RELATED"/>
    <property type="match status" value="1"/>
</dbReference>
<feature type="transmembrane region" description="Helical" evidence="6">
    <location>
        <begin position="643"/>
        <end position="662"/>
    </location>
</feature>
<dbReference type="Gene3D" id="1.20.1640.10">
    <property type="entry name" value="Multidrug efflux transporter AcrB transmembrane domain"/>
    <property type="match status" value="2"/>
</dbReference>
<dbReference type="RefSeq" id="WP_345917632.1">
    <property type="nucleotide sequence ID" value="NZ_JBDIVE010000001.1"/>
</dbReference>
<feature type="transmembrane region" description="Helical" evidence="6">
    <location>
        <begin position="755"/>
        <end position="778"/>
    </location>
</feature>
<feature type="transmembrane region" description="Helical" evidence="6">
    <location>
        <begin position="372"/>
        <end position="394"/>
    </location>
</feature>
<dbReference type="InterPro" id="IPR050545">
    <property type="entry name" value="Mycobact_MmpL"/>
</dbReference>
<dbReference type="SUPFAM" id="SSF82866">
    <property type="entry name" value="Multidrug efflux transporter AcrB transmembrane domain"/>
    <property type="match status" value="2"/>
</dbReference>
<proteinExistence type="predicted"/>
<feature type="transmembrane region" description="Helical" evidence="6">
    <location>
        <begin position="304"/>
        <end position="325"/>
    </location>
</feature>
<organism evidence="8 9">
    <name type="scientific">Uliginosibacterium sediminicola</name>
    <dbReference type="NCBI Taxonomy" id="2024550"/>
    <lineage>
        <taxon>Bacteria</taxon>
        <taxon>Pseudomonadati</taxon>
        <taxon>Pseudomonadota</taxon>
        <taxon>Betaproteobacteria</taxon>
        <taxon>Rhodocyclales</taxon>
        <taxon>Zoogloeaceae</taxon>
        <taxon>Uliginosibacterium</taxon>
    </lineage>
</organism>
<dbReference type="EMBL" id="JBDIVE010000001">
    <property type="protein sequence ID" value="MEN3066861.1"/>
    <property type="molecule type" value="Genomic_DNA"/>
</dbReference>
<name>A0ABU9YT07_9RHOO</name>
<keyword evidence="9" id="KW-1185">Reference proteome</keyword>
<keyword evidence="3 6" id="KW-0812">Transmembrane</keyword>
<comment type="subcellular location">
    <subcellularLocation>
        <location evidence="1">Cell membrane</location>
        <topology evidence="1">Multi-pass membrane protein</topology>
    </subcellularLocation>
</comment>
<gene>
    <name evidence="8" type="ORF">ABDB84_00135</name>
</gene>
<feature type="transmembrane region" description="Helical" evidence="6">
    <location>
        <begin position="346"/>
        <end position="366"/>
    </location>
</feature>
<feature type="transmembrane region" description="Helical" evidence="6">
    <location>
        <begin position="254"/>
        <end position="270"/>
    </location>
</feature>
<evidence type="ECO:0000256" key="5">
    <source>
        <dbReference type="ARBA" id="ARBA00023136"/>
    </source>
</evidence>
<dbReference type="InterPro" id="IPR004869">
    <property type="entry name" value="MMPL_dom"/>
</dbReference>
<keyword evidence="2" id="KW-1003">Cell membrane</keyword>
<feature type="transmembrane region" description="Helical" evidence="6">
    <location>
        <begin position="415"/>
        <end position="435"/>
    </location>
</feature>
<reference evidence="8 9" key="1">
    <citation type="journal article" date="2018" name="Int. J. Syst. Evol. Microbiol.">
        <title>Uliginosibacterium sediminicola sp. nov., isolated from freshwater sediment.</title>
        <authorList>
            <person name="Hwang W.M."/>
            <person name="Kim S.M."/>
            <person name="Kang K."/>
            <person name="Ahn T.Y."/>
        </authorList>
    </citation>
    <scope>NUCLEOTIDE SEQUENCE [LARGE SCALE GENOMIC DNA]</scope>
    <source>
        <strain evidence="8 9">M1-21</strain>
    </source>
</reference>
<sequence length="785" mass="83314">MPGTALAFLRRKPALLIWLASVLACLLVVLHTQFVADMSAFLPRNPDAEQRMLVEQLRDGTVARLMIIGIEGADAPARHRSSRALAASLRASQAFITVQNGEAAMLERDRAFYFNNRYLLSPAVTPERFSSEGLRSAISDSLDNLSGTTGMLLKSLLARDPTGETLNLIDDLQQQGGPRLAEGVWVSRDDSRALLLVQTRAAGSDTDGLAEAMQIIETRFKSSRSDPALRMVITGAGVFSVHSRDEIKAECTRLAGLSTLFVIILLLSVYRSLRLLALGMLPVASGALVGVTAVSLGFGNVHGLTLGFGTTLIGEAVDYAIYYFVQARHGSSEAAGQRRFWRTVSIGVLTSICGFAALLVSGFPGLAQLGLYSIGGLLAAVLVTRYVLPALLPAKLAMRDIRPLGARMARVAQQLVRLRGLLLALIIAAAALLLLRHGEIWNHSISALNPVPLAAQELDGQLRAELGAPDARFLLALNVADQQAALVAAEQLDPQLQKLVEQGLLAGYETPLRMLPSLATQSRRQAALPDAASLRSRLDSALQGLPLRADKLQGFIDDVAATRARAPLQRSDLDGTASALAFDAMVVQRSSGYSLLLPLRAPAAGIDAAAVRQALGTAQMPGLLLIDLRDQAETLYQRYLNEAITLSAWGLLAVILVIALSLRSLPRLLRVMLPLAGSVVLVMAGLLLSGHSLSILHLIGLLLTVAIGSNYALFFDQSGAQDAPEMQQRTLVSLVLANLSTVVGFGLLGSSSVSVLAALGVTVGPGALLSLLLAAAFAQQPDKTS</sequence>
<dbReference type="Proteomes" id="UP001410394">
    <property type="component" value="Unassembled WGS sequence"/>
</dbReference>
<evidence type="ECO:0000313" key="9">
    <source>
        <dbReference type="Proteomes" id="UP001410394"/>
    </source>
</evidence>
<evidence type="ECO:0000313" key="8">
    <source>
        <dbReference type="EMBL" id="MEN3066861.1"/>
    </source>
</evidence>
<evidence type="ECO:0000256" key="1">
    <source>
        <dbReference type="ARBA" id="ARBA00004651"/>
    </source>
</evidence>
<feature type="domain" description="Membrane transport protein MMPL" evidence="7">
    <location>
        <begin position="181"/>
        <end position="392"/>
    </location>
</feature>